<dbReference type="Proteomes" id="UP000623010">
    <property type="component" value="Unassembled WGS sequence"/>
</dbReference>
<proteinExistence type="predicted"/>
<comment type="caution">
    <text evidence="1">The sequence shown here is derived from an EMBL/GenBank/DDBJ whole genome shotgun (WGS) entry which is preliminary data.</text>
</comment>
<evidence type="ECO:0000313" key="1">
    <source>
        <dbReference type="EMBL" id="GGZ73214.1"/>
    </source>
</evidence>
<dbReference type="AlphaFoldDB" id="A0A918QWL8"/>
<reference evidence="1" key="2">
    <citation type="submission" date="2020-09" db="EMBL/GenBank/DDBJ databases">
        <authorList>
            <person name="Sun Q."/>
            <person name="Ohkuma M."/>
        </authorList>
    </citation>
    <scope>NUCLEOTIDE SEQUENCE</scope>
    <source>
        <strain evidence="1">JCM 5016</strain>
    </source>
</reference>
<gene>
    <name evidence="1" type="ORF">GCM10010389_08430</name>
</gene>
<sequence>MSEPKPAEWFYVLTADWVFKDGEAEGGSGTVQGVLPGHLTRWEVMERAYVKLRRNHGIAGEDVRIVVTLWSCEPNTPLT</sequence>
<protein>
    <submittedName>
        <fullName evidence="1">Uncharacterized protein</fullName>
    </submittedName>
</protein>
<organism evidence="1 2">
    <name type="scientific">Streptomyces echinoruber</name>
    <dbReference type="NCBI Taxonomy" id="68898"/>
    <lineage>
        <taxon>Bacteria</taxon>
        <taxon>Bacillati</taxon>
        <taxon>Actinomycetota</taxon>
        <taxon>Actinomycetes</taxon>
        <taxon>Kitasatosporales</taxon>
        <taxon>Streptomycetaceae</taxon>
        <taxon>Streptomyces</taxon>
    </lineage>
</organism>
<dbReference type="EMBL" id="BMWH01000002">
    <property type="protein sequence ID" value="GGZ73214.1"/>
    <property type="molecule type" value="Genomic_DNA"/>
</dbReference>
<reference evidence="1" key="1">
    <citation type="journal article" date="2014" name="Int. J. Syst. Evol. Microbiol.">
        <title>Complete genome sequence of Corynebacterium casei LMG S-19264T (=DSM 44701T), isolated from a smear-ripened cheese.</title>
        <authorList>
            <consortium name="US DOE Joint Genome Institute (JGI-PGF)"/>
            <person name="Walter F."/>
            <person name="Albersmeier A."/>
            <person name="Kalinowski J."/>
            <person name="Ruckert C."/>
        </authorList>
    </citation>
    <scope>NUCLEOTIDE SEQUENCE</scope>
    <source>
        <strain evidence="1">JCM 5016</strain>
    </source>
</reference>
<accession>A0A918QWL8</accession>
<dbReference type="RefSeq" id="WP_190055908.1">
    <property type="nucleotide sequence ID" value="NZ_BMWH01000002.1"/>
</dbReference>
<name>A0A918QWL8_9ACTN</name>
<evidence type="ECO:0000313" key="2">
    <source>
        <dbReference type="Proteomes" id="UP000623010"/>
    </source>
</evidence>
<keyword evidence="2" id="KW-1185">Reference proteome</keyword>